<keyword evidence="2" id="KW-1185">Reference proteome</keyword>
<name>A0ACC2KC97_PERAE</name>
<organism evidence="1 2">
    <name type="scientific">Persea americana</name>
    <name type="common">Avocado</name>
    <dbReference type="NCBI Taxonomy" id="3435"/>
    <lineage>
        <taxon>Eukaryota</taxon>
        <taxon>Viridiplantae</taxon>
        <taxon>Streptophyta</taxon>
        <taxon>Embryophyta</taxon>
        <taxon>Tracheophyta</taxon>
        <taxon>Spermatophyta</taxon>
        <taxon>Magnoliopsida</taxon>
        <taxon>Magnoliidae</taxon>
        <taxon>Laurales</taxon>
        <taxon>Lauraceae</taxon>
        <taxon>Persea</taxon>
    </lineage>
</organism>
<proteinExistence type="predicted"/>
<evidence type="ECO:0000313" key="1">
    <source>
        <dbReference type="EMBL" id="KAJ8618636.1"/>
    </source>
</evidence>
<dbReference type="EMBL" id="CM056812">
    <property type="protein sequence ID" value="KAJ8618636.1"/>
    <property type="molecule type" value="Genomic_DNA"/>
</dbReference>
<reference evidence="1 2" key="1">
    <citation type="journal article" date="2022" name="Hortic Res">
        <title>A haplotype resolved chromosomal level avocado genome allows analysis of novel avocado genes.</title>
        <authorList>
            <person name="Nath O."/>
            <person name="Fletcher S.J."/>
            <person name="Hayward A."/>
            <person name="Shaw L.M."/>
            <person name="Masouleh A.K."/>
            <person name="Furtado A."/>
            <person name="Henry R.J."/>
            <person name="Mitter N."/>
        </authorList>
    </citation>
    <scope>NUCLEOTIDE SEQUENCE [LARGE SCALE GENOMIC DNA]</scope>
    <source>
        <strain evidence="2">cv. Hass</strain>
    </source>
</reference>
<accession>A0ACC2KC97</accession>
<gene>
    <name evidence="1" type="ORF">MRB53_014822</name>
</gene>
<evidence type="ECO:0000313" key="2">
    <source>
        <dbReference type="Proteomes" id="UP001234297"/>
    </source>
</evidence>
<protein>
    <submittedName>
        <fullName evidence="1">Uncharacterized protein</fullName>
    </submittedName>
</protein>
<comment type="caution">
    <text evidence="1">The sequence shown here is derived from an EMBL/GenBank/DDBJ whole genome shotgun (WGS) entry which is preliminary data.</text>
</comment>
<sequence>MLPSFPFLLGAILIVNPQCLSTLWDVLSISQYNASVTPCLKTKRVTSPLIHAFLGSHSARAVCRIPRFQLHRSFLSSAQRLKRKMKFDNQEIPTDYHTAEVVSAIVGNALVIFSFMKQTYRLEDDKKTAIYVRVLNVLAFLLGAW</sequence>
<dbReference type="Proteomes" id="UP001234297">
    <property type="component" value="Chromosome 4"/>
</dbReference>